<sequence>MYFLFINTDCATTEAHGVFHKEGGWPGDVNPQEADQTARYRKNIEKDEAYSRYCSTTWTR</sequence>
<dbReference type="Proteomes" id="UP000000305">
    <property type="component" value="Unassembled WGS sequence"/>
</dbReference>
<protein>
    <submittedName>
        <fullName evidence="1">Uncharacterized protein</fullName>
    </submittedName>
</protein>
<reference evidence="1 2" key="1">
    <citation type="journal article" date="2011" name="Science">
        <title>The ecoresponsive genome of Daphnia pulex.</title>
        <authorList>
            <person name="Colbourne J.K."/>
            <person name="Pfrender M.E."/>
            <person name="Gilbert D."/>
            <person name="Thomas W.K."/>
            <person name="Tucker A."/>
            <person name="Oakley T.H."/>
            <person name="Tokishita S."/>
            <person name="Aerts A."/>
            <person name="Arnold G.J."/>
            <person name="Basu M.K."/>
            <person name="Bauer D.J."/>
            <person name="Caceres C.E."/>
            <person name="Carmel L."/>
            <person name="Casola C."/>
            <person name="Choi J.H."/>
            <person name="Detter J.C."/>
            <person name="Dong Q."/>
            <person name="Dusheyko S."/>
            <person name="Eads B.D."/>
            <person name="Frohlich T."/>
            <person name="Geiler-Samerotte K.A."/>
            <person name="Gerlach D."/>
            <person name="Hatcher P."/>
            <person name="Jogdeo S."/>
            <person name="Krijgsveld J."/>
            <person name="Kriventseva E.V."/>
            <person name="Kultz D."/>
            <person name="Laforsch C."/>
            <person name="Lindquist E."/>
            <person name="Lopez J."/>
            <person name="Manak J.R."/>
            <person name="Muller J."/>
            <person name="Pangilinan J."/>
            <person name="Patwardhan R.P."/>
            <person name="Pitluck S."/>
            <person name="Pritham E.J."/>
            <person name="Rechtsteiner A."/>
            <person name="Rho M."/>
            <person name="Rogozin I.B."/>
            <person name="Sakarya O."/>
            <person name="Salamov A."/>
            <person name="Schaack S."/>
            <person name="Shapiro H."/>
            <person name="Shiga Y."/>
            <person name="Skalitzky C."/>
            <person name="Smith Z."/>
            <person name="Souvorov A."/>
            <person name="Sung W."/>
            <person name="Tang Z."/>
            <person name="Tsuchiya D."/>
            <person name="Tu H."/>
            <person name="Vos H."/>
            <person name="Wang M."/>
            <person name="Wolf Y.I."/>
            <person name="Yamagata H."/>
            <person name="Yamada T."/>
            <person name="Ye Y."/>
            <person name="Shaw J.R."/>
            <person name="Andrews J."/>
            <person name="Crease T.J."/>
            <person name="Tang H."/>
            <person name="Lucas S.M."/>
            <person name="Robertson H.M."/>
            <person name="Bork P."/>
            <person name="Koonin E.V."/>
            <person name="Zdobnov E.M."/>
            <person name="Grigoriev I.V."/>
            <person name="Lynch M."/>
            <person name="Boore J.L."/>
        </authorList>
    </citation>
    <scope>NUCLEOTIDE SEQUENCE [LARGE SCALE GENOMIC DNA]</scope>
</reference>
<dbReference type="InParanoid" id="E9GGN1"/>
<accession>E9GGN1</accession>
<name>E9GGN1_DAPPU</name>
<evidence type="ECO:0000313" key="1">
    <source>
        <dbReference type="EMBL" id="EFX81458.1"/>
    </source>
</evidence>
<dbReference type="KEGG" id="dpx:DAPPUDRAFT_242431"/>
<evidence type="ECO:0000313" key="2">
    <source>
        <dbReference type="Proteomes" id="UP000000305"/>
    </source>
</evidence>
<keyword evidence="2" id="KW-1185">Reference proteome</keyword>
<organism evidence="1 2">
    <name type="scientific">Daphnia pulex</name>
    <name type="common">Water flea</name>
    <dbReference type="NCBI Taxonomy" id="6669"/>
    <lineage>
        <taxon>Eukaryota</taxon>
        <taxon>Metazoa</taxon>
        <taxon>Ecdysozoa</taxon>
        <taxon>Arthropoda</taxon>
        <taxon>Crustacea</taxon>
        <taxon>Branchiopoda</taxon>
        <taxon>Diplostraca</taxon>
        <taxon>Cladocera</taxon>
        <taxon>Anomopoda</taxon>
        <taxon>Daphniidae</taxon>
        <taxon>Daphnia</taxon>
    </lineage>
</organism>
<dbReference type="OrthoDB" id="366230at2759"/>
<dbReference type="EMBL" id="GL732543">
    <property type="protein sequence ID" value="EFX81458.1"/>
    <property type="molecule type" value="Genomic_DNA"/>
</dbReference>
<dbReference type="HOGENOM" id="CLU_2944027_0_0_1"/>
<proteinExistence type="predicted"/>
<dbReference type="AlphaFoldDB" id="E9GGN1"/>
<gene>
    <name evidence="1" type="ORF">DAPPUDRAFT_242431</name>
</gene>
<dbReference type="PhylomeDB" id="E9GGN1"/>
<dbReference type="STRING" id="6669.E9GGN1"/>